<dbReference type="GeneID" id="39976929"/>
<dbReference type="AlphaFoldDB" id="A0A1J4MKM5"/>
<sequence length="963" mass="112833">MEEVVDLIFSNNCGYELSELLLCVNKYLNGKKHNIKLLEKKLLIDYEIFAINNLEKIEYGSLRYEHEDGFNILRANNKKRIVGKYQELSLKTITKLFYIKNNGTVKLVLSNMSCLYLILRLLMLFISDGLRLLPSFEEDFENHVREVHSFIDTLLKTKEINNEIEPDKELISEVTYAQEFNALISGLIELTTSIFLSFQESTDNMLRIILDFFQSTKIITEKKSKDFQRELKKKLIESCMTLYSKSVIQYNIENLNLNINFVLSLAEEFIRHEDDYSIILTEILVTKQLFSIENLLYTFYLDNDSDNEKIIIKEEQYIRIGITIKFLHLTLKMIAESKKVLEKLIQREVLTNIIDYVILARILGVESSNEQAFESKLKNNKITSEYTKIRKNNIFKDKDGCYTKLMISNEGHSIEILQKLFIAFPILFSTSKKSTFKVVNHIHKILHLQDEIYDFSYFSLLFPVLCETCCTVYADKNMQLMLMNEILELFQAAANIMDSSLKKSEEHLSTYLSQNMEFLSIIHITSFTYLLLLDIHFLANQGSTKLHNSKGNLHAHACKAGTFLSSFLIWCSKYEENYILYYSAYCITSNIKGILGEGLLKSDGWIIESVKYLFFIMTQYCLSIGKSTELSYLESYQNLETSKIEKNEFLINFLRGSVLSNKQLYCFICASNIIDSLSEIQEDLVNSYFQSKIKEFNQLLSNIIGEVSDNKKIQCGYFVNFSHIKNIFMFLPFKVLTKMRKSIDLIFRNISLLISNFDLESKENLTTIPCVDLEIFLYNSVSSLYFILTIKSIFHYNIAQVENQLDSEQEGEVEEESNLENRSCFVFKLFNNEIEKINIYFTKVLEFYEKKKIYDYQYRESFSMFIIILEYMASIESKLSFSERKIQKHLKSFNQNNLTNFYKNINLNDNPYDNRSVRNENIPYHDILALIRFGMVNNSLNKHSFKYNDISSSLKSLRRFTFK</sequence>
<reference evidence="1 2" key="1">
    <citation type="submission" date="2016-10" db="EMBL/GenBank/DDBJ databases">
        <title>Reductive evolution of mitochondrial metabolism and differential evolution of invasion-related proteins in Cryptosporidium.</title>
        <authorList>
            <person name="Liu S."/>
            <person name="Roellig D.M."/>
            <person name="Guo Y."/>
            <person name="Li N."/>
            <person name="Frace M.A."/>
            <person name="Tang K."/>
            <person name="Zhang L."/>
            <person name="Feng Y."/>
            <person name="Xiao L."/>
        </authorList>
    </citation>
    <scope>NUCLEOTIDE SEQUENCE [LARGE SCALE GENOMIC DNA]</scope>
    <source>
        <strain evidence="1">39726</strain>
    </source>
</reference>
<accession>A0A1J4MKM5</accession>
<name>A0A1J4MKM5_9CRYT</name>
<comment type="caution">
    <text evidence="1">The sequence shown here is derived from an EMBL/GenBank/DDBJ whole genome shotgun (WGS) entry which is preliminary data.</text>
</comment>
<dbReference type="RefSeq" id="XP_028875729.1">
    <property type="nucleotide sequence ID" value="XM_029017150.1"/>
</dbReference>
<proteinExistence type="predicted"/>
<dbReference type="OrthoDB" id="340377at2759"/>
<gene>
    <name evidence="1" type="ORF">cubi_00136</name>
</gene>
<dbReference type="Proteomes" id="UP000186176">
    <property type="component" value="Unassembled WGS sequence"/>
</dbReference>
<dbReference type="VEuPathDB" id="CryptoDB:cubi_00136"/>
<evidence type="ECO:0000313" key="2">
    <source>
        <dbReference type="Proteomes" id="UP000186176"/>
    </source>
</evidence>
<dbReference type="EMBL" id="LRBP01000009">
    <property type="protein sequence ID" value="OII74583.1"/>
    <property type="molecule type" value="Genomic_DNA"/>
</dbReference>
<protein>
    <submittedName>
        <fullName evidence="1">Uncharacterized protein</fullName>
    </submittedName>
</protein>
<keyword evidence="2" id="KW-1185">Reference proteome</keyword>
<evidence type="ECO:0000313" key="1">
    <source>
        <dbReference type="EMBL" id="OII74583.1"/>
    </source>
</evidence>
<organism evidence="1 2">
    <name type="scientific">Cryptosporidium ubiquitum</name>
    <dbReference type="NCBI Taxonomy" id="857276"/>
    <lineage>
        <taxon>Eukaryota</taxon>
        <taxon>Sar</taxon>
        <taxon>Alveolata</taxon>
        <taxon>Apicomplexa</taxon>
        <taxon>Conoidasida</taxon>
        <taxon>Coccidia</taxon>
        <taxon>Eucoccidiorida</taxon>
        <taxon>Eimeriorina</taxon>
        <taxon>Cryptosporidiidae</taxon>
        <taxon>Cryptosporidium</taxon>
    </lineage>
</organism>